<dbReference type="GO" id="GO:0005247">
    <property type="term" value="F:voltage-gated chloride channel activity"/>
    <property type="evidence" value="ECO:0007669"/>
    <property type="project" value="TreeGrafter"/>
</dbReference>
<dbReference type="SUPFAM" id="SSF81340">
    <property type="entry name" value="Clc chloride channel"/>
    <property type="match status" value="1"/>
</dbReference>
<dbReference type="Proteomes" id="UP000009226">
    <property type="component" value="Chromosome"/>
</dbReference>
<sequence length="523" mass="56436">MALKKSNVLTTFINWRDFRLKIFFEGIFIGLAAGIAVVLFRYMLEQAELLRQRLYVALEMRGIGLILLWFAALFVIGCLLYWLVQKEPMASGSGIPQVKGTISGHFKMNWLRVLGVKFIGGVLAIGAGLSLGREGPSIQLGAAMGQGVSRLLGRLKIEERYLMTSGASAGLAAAFNAPLAGVMFALEELHKSFSPAVLMSAMAASLTADLVARESFGQKPIFHFPSLPVLPLKYYIYLVGLGLVCGVLGVIFNRALIKALNIYSEQRWLPRKFVPVFPLMIGGILGFVLPEVLGGGNGLVDLVAQGRFSLVILAVLLVGKFLFTMVSYGSGVPGGIFLPMLVLGALAGGIYGNLMTHYLHINPHYINDFVVLAMAAYFTAVVKAPVTGSILITEMTGSFQHLPGLITVSITAYLVSDLLKSQPIYETLLARILAKKSPDSLTTQEAGKIIIEEVVCLGSGLAAKRVKDIAWPPHCLLVGIKRGEKEIIPKGNTKILAGDFLYVLANEDEAAEIKDALSQMAAH</sequence>
<keyword evidence="11" id="KW-1185">Reference proteome</keyword>
<evidence type="ECO:0000256" key="5">
    <source>
        <dbReference type="ARBA" id="ARBA00023065"/>
    </source>
</evidence>
<feature type="transmembrane region" description="Helical" evidence="8">
    <location>
        <begin position="276"/>
        <end position="296"/>
    </location>
</feature>
<evidence type="ECO:0000259" key="9">
    <source>
        <dbReference type="PROSITE" id="PS51202"/>
    </source>
</evidence>
<feature type="transmembrane region" description="Helical" evidence="8">
    <location>
        <begin position="308"/>
        <end position="330"/>
    </location>
</feature>
<dbReference type="RefSeq" id="WP_013809381.1">
    <property type="nucleotide sequence ID" value="NC_015565.1"/>
</dbReference>
<dbReference type="GO" id="GO:0006813">
    <property type="term" value="P:potassium ion transport"/>
    <property type="evidence" value="ECO:0007669"/>
    <property type="project" value="InterPro"/>
</dbReference>
<feature type="domain" description="RCK C-terminal" evidence="9">
    <location>
        <begin position="438"/>
        <end position="519"/>
    </location>
</feature>
<name>F6B3W6_DESCC</name>
<dbReference type="InterPro" id="IPR001807">
    <property type="entry name" value="ClC"/>
</dbReference>
<dbReference type="PRINTS" id="PR00762">
    <property type="entry name" value="CLCHANNEL"/>
</dbReference>
<dbReference type="CDD" id="cd01031">
    <property type="entry name" value="EriC"/>
    <property type="match status" value="1"/>
</dbReference>
<dbReference type="PANTHER" id="PTHR45711:SF6">
    <property type="entry name" value="CHLORIDE CHANNEL PROTEIN"/>
    <property type="match status" value="1"/>
</dbReference>
<keyword evidence="3 8" id="KW-0812">Transmembrane</keyword>
<evidence type="ECO:0000313" key="10">
    <source>
        <dbReference type="EMBL" id="AEF92931.1"/>
    </source>
</evidence>
<evidence type="ECO:0000256" key="3">
    <source>
        <dbReference type="ARBA" id="ARBA00022692"/>
    </source>
</evidence>
<comment type="subcellular location">
    <subcellularLocation>
        <location evidence="1">Membrane</location>
        <topology evidence="1">Multi-pass membrane protein</topology>
    </subcellularLocation>
</comment>
<keyword evidence="4 8" id="KW-1133">Transmembrane helix</keyword>
<dbReference type="NCBIfam" id="NF003640">
    <property type="entry name" value="PRK05277.1"/>
    <property type="match status" value="1"/>
</dbReference>
<dbReference type="InterPro" id="IPR006037">
    <property type="entry name" value="RCK_C"/>
</dbReference>
<feature type="transmembrane region" description="Helical" evidence="8">
    <location>
        <begin position="336"/>
        <end position="354"/>
    </location>
</feature>
<evidence type="ECO:0000256" key="4">
    <source>
        <dbReference type="ARBA" id="ARBA00022989"/>
    </source>
</evidence>
<dbReference type="PANTHER" id="PTHR45711">
    <property type="entry name" value="CHLORIDE CHANNEL PROTEIN"/>
    <property type="match status" value="1"/>
</dbReference>
<dbReference type="Pfam" id="PF02080">
    <property type="entry name" value="TrkA_C"/>
    <property type="match status" value="1"/>
</dbReference>
<feature type="transmembrane region" description="Helical" evidence="8">
    <location>
        <begin position="234"/>
        <end position="256"/>
    </location>
</feature>
<gene>
    <name evidence="10" type="ordered locus">Desca_0026</name>
</gene>
<feature type="transmembrane region" description="Helical" evidence="8">
    <location>
        <begin position="65"/>
        <end position="84"/>
    </location>
</feature>
<dbReference type="Gene3D" id="1.10.3080.10">
    <property type="entry name" value="Clc chloride channel"/>
    <property type="match status" value="1"/>
</dbReference>
<feature type="transmembrane region" description="Helical" evidence="8">
    <location>
        <begin position="161"/>
        <end position="186"/>
    </location>
</feature>
<feature type="transmembrane region" description="Helical" evidence="8">
    <location>
        <begin position="110"/>
        <end position="131"/>
    </location>
</feature>
<evidence type="ECO:0000256" key="6">
    <source>
        <dbReference type="ARBA" id="ARBA00023136"/>
    </source>
</evidence>
<protein>
    <submittedName>
        <fullName evidence="10">Cl-channel voltage-gated family protein</fullName>
    </submittedName>
</protein>
<dbReference type="KEGG" id="dca:Desca_0026"/>
<organism evidence="10 11">
    <name type="scientific">Desulfotomaculum nigrificans (strain DSM 14880 / VKM B-2319 / CO-1-SRB)</name>
    <name type="common">Desulfotomaculum carboxydivorans</name>
    <dbReference type="NCBI Taxonomy" id="868595"/>
    <lineage>
        <taxon>Bacteria</taxon>
        <taxon>Bacillati</taxon>
        <taxon>Bacillota</taxon>
        <taxon>Clostridia</taxon>
        <taxon>Eubacteriales</taxon>
        <taxon>Desulfotomaculaceae</taxon>
        <taxon>Desulfotomaculum</taxon>
    </lineage>
</organism>
<dbReference type="PROSITE" id="PS51202">
    <property type="entry name" value="RCK_C"/>
    <property type="match status" value="1"/>
</dbReference>
<feature type="transmembrane region" description="Helical" evidence="8">
    <location>
        <begin position="22"/>
        <end position="44"/>
    </location>
</feature>
<dbReference type="STRING" id="868595.Desca_0026"/>
<dbReference type="Pfam" id="PF00654">
    <property type="entry name" value="Voltage_CLC"/>
    <property type="match status" value="1"/>
</dbReference>
<proteinExistence type="predicted"/>
<keyword evidence="6 8" id="KW-0472">Membrane</keyword>
<reference evidence="10 11" key="1">
    <citation type="submission" date="2011-05" db="EMBL/GenBank/DDBJ databases">
        <title>Complete sequence of Desulfotomaculum carboxydivorans CO-1-SRB.</title>
        <authorList>
            <consortium name="US DOE Joint Genome Institute"/>
            <person name="Lucas S."/>
            <person name="Han J."/>
            <person name="Lapidus A."/>
            <person name="Cheng J.-F."/>
            <person name="Goodwin L."/>
            <person name="Pitluck S."/>
            <person name="Peters L."/>
            <person name="Mikhailova N."/>
            <person name="Lu M."/>
            <person name="Han C."/>
            <person name="Tapia R."/>
            <person name="Land M."/>
            <person name="Hauser L."/>
            <person name="Kyrpides N."/>
            <person name="Ivanova N."/>
            <person name="Pagani I."/>
            <person name="Stams A."/>
            <person name="Plugge C."/>
            <person name="Muyzer G."/>
            <person name="Kuever J."/>
            <person name="Parshina S."/>
            <person name="Ivanova A."/>
            <person name="Nazina T."/>
            <person name="Woyke T."/>
        </authorList>
    </citation>
    <scope>NUCLEOTIDE SEQUENCE [LARGE SCALE GENOMIC DNA]</scope>
    <source>
        <strain evidence="11">DSM 14880 / VKM B-2319 / CO-1-SRB</strain>
    </source>
</reference>
<dbReference type="InterPro" id="IPR036721">
    <property type="entry name" value="RCK_C_sf"/>
</dbReference>
<feature type="transmembrane region" description="Helical" evidence="8">
    <location>
        <begin position="366"/>
        <end position="386"/>
    </location>
</feature>
<dbReference type="eggNOG" id="COG0038">
    <property type="taxonomic scope" value="Bacteria"/>
</dbReference>
<keyword evidence="2" id="KW-0813">Transport</keyword>
<dbReference type="SUPFAM" id="SSF116726">
    <property type="entry name" value="TrkA C-terminal domain-like"/>
    <property type="match status" value="1"/>
</dbReference>
<dbReference type="GO" id="GO:0005886">
    <property type="term" value="C:plasma membrane"/>
    <property type="evidence" value="ECO:0007669"/>
    <property type="project" value="TreeGrafter"/>
</dbReference>
<keyword evidence="7" id="KW-0868">Chloride</keyword>
<keyword evidence="5" id="KW-0406">Ion transport</keyword>
<dbReference type="Gene3D" id="3.30.70.1450">
    <property type="entry name" value="Regulator of K+ conductance, C-terminal domain"/>
    <property type="match status" value="1"/>
</dbReference>
<dbReference type="AlphaFoldDB" id="F6B3W6"/>
<evidence type="ECO:0000313" key="11">
    <source>
        <dbReference type="Proteomes" id="UP000009226"/>
    </source>
</evidence>
<evidence type="ECO:0000256" key="1">
    <source>
        <dbReference type="ARBA" id="ARBA00004141"/>
    </source>
</evidence>
<dbReference type="InterPro" id="IPR014743">
    <property type="entry name" value="Cl-channel_core"/>
</dbReference>
<dbReference type="EMBL" id="CP002736">
    <property type="protein sequence ID" value="AEF92931.1"/>
    <property type="molecule type" value="Genomic_DNA"/>
</dbReference>
<dbReference type="GO" id="GO:0008324">
    <property type="term" value="F:monoatomic cation transmembrane transporter activity"/>
    <property type="evidence" value="ECO:0007669"/>
    <property type="project" value="InterPro"/>
</dbReference>
<accession>F6B3W6</accession>
<evidence type="ECO:0000256" key="8">
    <source>
        <dbReference type="SAM" id="Phobius"/>
    </source>
</evidence>
<evidence type="ECO:0000256" key="2">
    <source>
        <dbReference type="ARBA" id="ARBA00022448"/>
    </source>
</evidence>
<dbReference type="HOGENOM" id="CLU_015263_7_4_9"/>
<dbReference type="eggNOG" id="COG0569">
    <property type="taxonomic scope" value="Bacteria"/>
</dbReference>
<evidence type="ECO:0000256" key="7">
    <source>
        <dbReference type="ARBA" id="ARBA00023214"/>
    </source>
</evidence>